<gene>
    <name evidence="2" type="ORF">AB675_7128</name>
</gene>
<reference evidence="2 3" key="1">
    <citation type="submission" date="2015-06" db="EMBL/GenBank/DDBJ databases">
        <title>Draft genome of the ant-associated black yeast Phialophora attae CBS 131958.</title>
        <authorList>
            <person name="Moreno L.F."/>
            <person name="Stielow B.J."/>
            <person name="de Hoog S."/>
            <person name="Vicente V.A."/>
            <person name="Weiss V.A."/>
            <person name="de Vries M."/>
            <person name="Cruz L.M."/>
            <person name="Souza E.M."/>
        </authorList>
    </citation>
    <scope>NUCLEOTIDE SEQUENCE [LARGE SCALE GENOMIC DNA]</scope>
    <source>
        <strain evidence="2 3">CBS 131958</strain>
    </source>
</reference>
<feature type="compositionally biased region" description="Acidic residues" evidence="1">
    <location>
        <begin position="155"/>
        <end position="165"/>
    </location>
</feature>
<name>A0A0N1HV64_9EURO</name>
<dbReference type="Proteomes" id="UP000038010">
    <property type="component" value="Unassembled WGS sequence"/>
</dbReference>
<organism evidence="2 3">
    <name type="scientific">Cyphellophora attinorum</name>
    <dbReference type="NCBI Taxonomy" id="1664694"/>
    <lineage>
        <taxon>Eukaryota</taxon>
        <taxon>Fungi</taxon>
        <taxon>Dikarya</taxon>
        <taxon>Ascomycota</taxon>
        <taxon>Pezizomycotina</taxon>
        <taxon>Eurotiomycetes</taxon>
        <taxon>Chaetothyriomycetidae</taxon>
        <taxon>Chaetothyriales</taxon>
        <taxon>Cyphellophoraceae</taxon>
        <taxon>Cyphellophora</taxon>
    </lineage>
</organism>
<dbReference type="STRING" id="1664694.A0A0N1HV64"/>
<dbReference type="RefSeq" id="XP_018003506.1">
    <property type="nucleotide sequence ID" value="XM_018147473.1"/>
</dbReference>
<evidence type="ECO:0000313" key="3">
    <source>
        <dbReference type="Proteomes" id="UP000038010"/>
    </source>
</evidence>
<feature type="region of interest" description="Disordered" evidence="1">
    <location>
        <begin position="116"/>
        <end position="165"/>
    </location>
</feature>
<protein>
    <submittedName>
        <fullName evidence="2">Uncharacterized protein</fullName>
    </submittedName>
</protein>
<dbReference type="GeneID" id="28739353"/>
<dbReference type="AlphaFoldDB" id="A0A0N1HV64"/>
<dbReference type="Gene3D" id="1.20.890.10">
    <property type="entry name" value="cAMP-dependent protein kinase regulatory subunit, dimerization-anchoring domain"/>
    <property type="match status" value="1"/>
</dbReference>
<evidence type="ECO:0000313" key="2">
    <source>
        <dbReference type="EMBL" id="KPI43543.1"/>
    </source>
</evidence>
<keyword evidence="3" id="KW-1185">Reference proteome</keyword>
<dbReference type="OrthoDB" id="4159978at2759"/>
<accession>A0A0N1HV64</accession>
<dbReference type="VEuPathDB" id="FungiDB:AB675_7128"/>
<comment type="caution">
    <text evidence="2">The sequence shown here is derived from an EMBL/GenBank/DDBJ whole genome shotgun (WGS) entry which is preliminary data.</text>
</comment>
<proteinExistence type="predicted"/>
<evidence type="ECO:0000256" key="1">
    <source>
        <dbReference type="SAM" id="MobiDB-lite"/>
    </source>
</evidence>
<feature type="compositionally biased region" description="Polar residues" evidence="1">
    <location>
        <begin position="135"/>
        <end position="146"/>
    </location>
</feature>
<sequence length="165" mass="17498">MQANPPPPMINMNTSSGRQNVPLRDYLNARIAPFLKKAMTESIGSEAEFPLQWLGEHLIHQSLLYENNPDATNIRERFRYNFDAPAAQQPVAEDTKVNGSEPIATQDAATFAAATVSVPPPPDATMTNSEGGGQQAATGGDSSTGQADAPAAITDSEDVNMADPS</sequence>
<dbReference type="EMBL" id="LFJN01000005">
    <property type="protein sequence ID" value="KPI43543.1"/>
    <property type="molecule type" value="Genomic_DNA"/>
</dbReference>